<dbReference type="GO" id="GO:0046935">
    <property type="term" value="F:1-phosphatidylinositol-3-kinase regulator activity"/>
    <property type="evidence" value="ECO:0007669"/>
    <property type="project" value="InterPro"/>
</dbReference>
<accession>A0A9Q0EC46</accession>
<protein>
    <submittedName>
        <fullName evidence="1">Uncharacterized protein</fullName>
    </submittedName>
</protein>
<gene>
    <name evidence="1" type="ORF">NHX12_032709</name>
</gene>
<evidence type="ECO:0000313" key="1">
    <source>
        <dbReference type="EMBL" id="KAJ3601742.1"/>
    </source>
</evidence>
<organism evidence="1 2">
    <name type="scientific">Muraenolepis orangiensis</name>
    <name type="common">Patagonian moray cod</name>
    <dbReference type="NCBI Taxonomy" id="630683"/>
    <lineage>
        <taxon>Eukaryota</taxon>
        <taxon>Metazoa</taxon>
        <taxon>Chordata</taxon>
        <taxon>Craniata</taxon>
        <taxon>Vertebrata</taxon>
        <taxon>Euteleostomi</taxon>
        <taxon>Actinopterygii</taxon>
        <taxon>Neopterygii</taxon>
        <taxon>Teleostei</taxon>
        <taxon>Neoteleostei</taxon>
        <taxon>Acanthomorphata</taxon>
        <taxon>Zeiogadaria</taxon>
        <taxon>Gadariae</taxon>
        <taxon>Gadiformes</taxon>
        <taxon>Muraenolepidoidei</taxon>
        <taxon>Muraenolepididae</taxon>
        <taxon>Muraenolepis</taxon>
    </lineage>
</organism>
<dbReference type="OrthoDB" id="8941457at2759"/>
<comment type="caution">
    <text evidence="1">The sequence shown here is derived from an EMBL/GenBank/DDBJ whole genome shotgun (WGS) entry which is preliminary data.</text>
</comment>
<dbReference type="GO" id="GO:0005944">
    <property type="term" value="C:phosphatidylinositol 3-kinase complex, class IB"/>
    <property type="evidence" value="ECO:0007669"/>
    <property type="project" value="InterPro"/>
</dbReference>
<dbReference type="Proteomes" id="UP001148018">
    <property type="component" value="Unassembled WGS sequence"/>
</dbReference>
<reference evidence="1" key="1">
    <citation type="submission" date="2022-07" db="EMBL/GenBank/DDBJ databases">
        <title>Chromosome-level genome of Muraenolepis orangiensis.</title>
        <authorList>
            <person name="Kim J."/>
        </authorList>
    </citation>
    <scope>NUCLEOTIDE SEQUENCE</scope>
    <source>
        <strain evidence="1">KU_S4_2022</strain>
        <tissue evidence="1">Muscle</tissue>
    </source>
</reference>
<dbReference type="AlphaFoldDB" id="A0A9Q0EC46"/>
<name>A0A9Q0EC46_9TELE</name>
<dbReference type="InterPro" id="IPR019522">
    <property type="entry name" value="PIK3R5/6"/>
</dbReference>
<evidence type="ECO:0000313" key="2">
    <source>
        <dbReference type="Proteomes" id="UP001148018"/>
    </source>
</evidence>
<dbReference type="Pfam" id="PF10486">
    <property type="entry name" value="PI3K_1B_p101"/>
    <property type="match status" value="1"/>
</dbReference>
<dbReference type="EMBL" id="JANIIK010000047">
    <property type="protein sequence ID" value="KAJ3601742.1"/>
    <property type="molecule type" value="Genomic_DNA"/>
</dbReference>
<sequence length="87" mass="9762">MTEILKRQSTKSKMGYNQQLCVSEVRVDRVRVRGEDGTTCDVSLCCKPGSSSDWRSHRPLPGRVRPLHPAYCSLLCLPINSFTASNH</sequence>
<keyword evidence="2" id="KW-1185">Reference proteome</keyword>
<proteinExistence type="predicted"/>